<gene>
    <name evidence="1" type="ORF">PHMEG_0006478</name>
</gene>
<dbReference type="AlphaFoldDB" id="A0A225WNP7"/>
<proteinExistence type="predicted"/>
<dbReference type="Proteomes" id="UP000198211">
    <property type="component" value="Unassembled WGS sequence"/>
</dbReference>
<dbReference type="EMBL" id="NBNE01000460">
    <property type="protein sequence ID" value="OWZ19295.1"/>
    <property type="molecule type" value="Genomic_DNA"/>
</dbReference>
<keyword evidence="2" id="KW-1185">Reference proteome</keyword>
<sequence length="97" mass="10995">MVYQHASKPKRVTNNVADNITLLLRLRSCQNHRWTPLHVISDSALIFRQQQTRTSPLTANLKPCIGRTTLKYATSEIGHWLGQNIDEANSEAREGNV</sequence>
<evidence type="ECO:0000313" key="2">
    <source>
        <dbReference type="Proteomes" id="UP000198211"/>
    </source>
</evidence>
<evidence type="ECO:0008006" key="3">
    <source>
        <dbReference type="Google" id="ProtNLM"/>
    </source>
</evidence>
<reference evidence="2" key="1">
    <citation type="submission" date="2017-03" db="EMBL/GenBank/DDBJ databases">
        <title>Phytopthora megakarya and P. palmivora, two closely related causual agents of cacao black pod achieved similar genome size and gene model numbers by different mechanisms.</title>
        <authorList>
            <person name="Ali S."/>
            <person name="Shao J."/>
            <person name="Larry D.J."/>
            <person name="Kronmiller B."/>
            <person name="Shen D."/>
            <person name="Strem M.D."/>
            <person name="Melnick R.L."/>
            <person name="Guiltinan M.J."/>
            <person name="Tyler B.M."/>
            <person name="Meinhardt L.W."/>
            <person name="Bailey B.A."/>
        </authorList>
    </citation>
    <scope>NUCLEOTIDE SEQUENCE [LARGE SCALE GENOMIC DNA]</scope>
    <source>
        <strain evidence="2">zdho120</strain>
    </source>
</reference>
<organism evidence="1 2">
    <name type="scientific">Phytophthora megakarya</name>
    <dbReference type="NCBI Taxonomy" id="4795"/>
    <lineage>
        <taxon>Eukaryota</taxon>
        <taxon>Sar</taxon>
        <taxon>Stramenopiles</taxon>
        <taxon>Oomycota</taxon>
        <taxon>Peronosporomycetes</taxon>
        <taxon>Peronosporales</taxon>
        <taxon>Peronosporaceae</taxon>
        <taxon>Phytophthora</taxon>
    </lineage>
</organism>
<name>A0A225WNP7_9STRA</name>
<evidence type="ECO:0000313" key="1">
    <source>
        <dbReference type="EMBL" id="OWZ19295.1"/>
    </source>
</evidence>
<comment type="caution">
    <text evidence="1">The sequence shown here is derived from an EMBL/GenBank/DDBJ whole genome shotgun (WGS) entry which is preliminary data.</text>
</comment>
<accession>A0A225WNP7</accession>
<protein>
    <recommendedName>
        <fullName evidence="3">RNase H type-1 domain-containing protein</fullName>
    </recommendedName>
</protein>